<dbReference type="GO" id="GO:0004674">
    <property type="term" value="F:protein serine/threonine kinase activity"/>
    <property type="evidence" value="ECO:0007669"/>
    <property type="project" value="UniProtKB-EC"/>
</dbReference>
<evidence type="ECO:0000256" key="3">
    <source>
        <dbReference type="ARBA" id="ARBA00022777"/>
    </source>
</evidence>
<dbReference type="Gene3D" id="1.25.40.10">
    <property type="entry name" value="Tetratricopeptide repeat domain"/>
    <property type="match status" value="3"/>
</dbReference>
<evidence type="ECO:0000256" key="2">
    <source>
        <dbReference type="ARBA" id="ARBA00022741"/>
    </source>
</evidence>
<evidence type="ECO:0000313" key="7">
    <source>
        <dbReference type="EMBL" id="TWU35337.1"/>
    </source>
</evidence>
<dbReference type="PROSITE" id="PS00108">
    <property type="entry name" value="PROTEIN_KINASE_ST"/>
    <property type="match status" value="1"/>
</dbReference>
<name>A0A5C6DHM1_9BACT</name>
<comment type="caution">
    <text evidence="7">The sequence shown here is derived from an EMBL/GenBank/DDBJ whole genome shotgun (WGS) entry which is preliminary data.</text>
</comment>
<evidence type="ECO:0000256" key="5">
    <source>
        <dbReference type="PROSITE-ProRule" id="PRU10141"/>
    </source>
</evidence>
<dbReference type="PROSITE" id="PS00107">
    <property type="entry name" value="PROTEIN_KINASE_ATP"/>
    <property type="match status" value="1"/>
</dbReference>
<dbReference type="EMBL" id="SJPY01000010">
    <property type="protein sequence ID" value="TWU35337.1"/>
    <property type="molecule type" value="Genomic_DNA"/>
</dbReference>
<keyword evidence="1 7" id="KW-0808">Transferase</keyword>
<dbReference type="SUPFAM" id="SSF48452">
    <property type="entry name" value="TPR-like"/>
    <property type="match status" value="1"/>
</dbReference>
<organism evidence="7 8">
    <name type="scientific">Novipirellula aureliae</name>
    <dbReference type="NCBI Taxonomy" id="2527966"/>
    <lineage>
        <taxon>Bacteria</taxon>
        <taxon>Pseudomonadati</taxon>
        <taxon>Planctomycetota</taxon>
        <taxon>Planctomycetia</taxon>
        <taxon>Pirellulales</taxon>
        <taxon>Pirellulaceae</taxon>
        <taxon>Novipirellula</taxon>
    </lineage>
</organism>
<dbReference type="Pfam" id="PF00069">
    <property type="entry name" value="Pkinase"/>
    <property type="match status" value="1"/>
</dbReference>
<keyword evidence="3 7" id="KW-0418">Kinase</keyword>
<accession>A0A5C6DHM1</accession>
<dbReference type="InterPro" id="IPR011009">
    <property type="entry name" value="Kinase-like_dom_sf"/>
</dbReference>
<dbReference type="GO" id="GO:0005524">
    <property type="term" value="F:ATP binding"/>
    <property type="evidence" value="ECO:0007669"/>
    <property type="project" value="UniProtKB-UniRule"/>
</dbReference>
<dbReference type="SUPFAM" id="SSF56112">
    <property type="entry name" value="Protein kinase-like (PK-like)"/>
    <property type="match status" value="1"/>
</dbReference>
<dbReference type="PANTHER" id="PTHR43289:SF34">
    <property type="entry name" value="SERINE_THREONINE-PROTEIN KINASE YBDM-RELATED"/>
    <property type="match status" value="1"/>
</dbReference>
<dbReference type="EC" id="2.7.11.1" evidence="7"/>
<keyword evidence="4 5" id="KW-0067">ATP-binding</keyword>
<dbReference type="InterPro" id="IPR019734">
    <property type="entry name" value="TPR_rpt"/>
</dbReference>
<dbReference type="InterPro" id="IPR017441">
    <property type="entry name" value="Protein_kinase_ATP_BS"/>
</dbReference>
<evidence type="ECO:0000256" key="4">
    <source>
        <dbReference type="ARBA" id="ARBA00022840"/>
    </source>
</evidence>
<keyword evidence="8" id="KW-1185">Reference proteome</keyword>
<dbReference type="CDD" id="cd14014">
    <property type="entry name" value="STKc_PknB_like"/>
    <property type="match status" value="1"/>
</dbReference>
<evidence type="ECO:0000256" key="1">
    <source>
        <dbReference type="ARBA" id="ARBA00022679"/>
    </source>
</evidence>
<sequence length="876" mass="95269">MVRLTECPTGRVSTEDFSEVTRSVTHMVQRVEDLSDDQQARLTQQLDDYLVSLENGQPLDANELARNNPDIADVFASYLEKLDALYGVAVGFSDPSDHETLDKITSGKMKLGDFTIQQEIGRGGMGVVYEATQESLSRRVAIKLLPITSLLDSQQIARFKNEAHAAGLLNHPNIVPVYSVGTERGLHYYAMQFIDGISLDAWAQNRSLGFHPVNTPPQAGSLGYGDWKVTLGWIIDVARALHAAHETGVVHRDVKPSNLMLDQQGKVWITDFGLARCQTDVSLTNSGDLVGTMRYMSPEQARGQHALVDGRTDVYSLAATAYELLTFRPAHDGEDAPAIMKMISEQEITPLRQLRNDLPRDLETVLAKAMSKSRDGRYETAEAFADDLARVLADEPTVARPPTLVDRVGRFASKHRIGVLSAVMVGLMGLVGFATSTAIIATWKQASDDNAARATRNEHLARGAVDRLGSQMAELLAGIPSADPVRRALLTETLHYYETFAASADNDPALKEDLAITFGKIGTLQSELGETEQAIEALRRSETLYGELAERDERDNLDWPTSQNNLAQALANAGRLEDAAKYFSRAITTQRKILASVDRLDTASYSSGQVRPDEQVVKRALATSLNNLGLLLADSLANGEAEEAYLEAISLLQPDAQAPLDIAGKQQLATVLSNLSGLLTKQSPDRASDYARQALAQQTDALESDPSNAKLATQVIVTLNTLGASQSAGGYPEDAIETLSRAVDVGNQLLARWPDQPTYRRDLVVSLNHLGLAYCKVGNVADAKLAFQTALEQGRPLAATFSNDAETQSMLGGVLNNLGFLQLQLGDIAAAASTYDEAIAAQSSAVQLAPEVKRYRQYLRKHKENRRTVTGQETAS</sequence>
<keyword evidence="2 5" id="KW-0547">Nucleotide-binding</keyword>
<gene>
    <name evidence="7" type="primary">prkC_16</name>
    <name evidence="7" type="ORF">Q31b_54330</name>
</gene>
<dbReference type="Pfam" id="PF13374">
    <property type="entry name" value="TPR_10"/>
    <property type="match status" value="1"/>
</dbReference>
<dbReference type="Gene3D" id="1.10.510.10">
    <property type="entry name" value="Transferase(Phosphotransferase) domain 1"/>
    <property type="match status" value="1"/>
</dbReference>
<feature type="binding site" evidence="5">
    <location>
        <position position="143"/>
    </location>
    <ligand>
        <name>ATP</name>
        <dbReference type="ChEBI" id="CHEBI:30616"/>
    </ligand>
</feature>
<dbReference type="Gene3D" id="3.30.200.20">
    <property type="entry name" value="Phosphorylase Kinase, domain 1"/>
    <property type="match status" value="1"/>
</dbReference>
<proteinExistence type="predicted"/>
<dbReference type="InterPro" id="IPR008271">
    <property type="entry name" value="Ser/Thr_kinase_AS"/>
</dbReference>
<dbReference type="AlphaFoldDB" id="A0A5C6DHM1"/>
<dbReference type="InterPro" id="IPR011990">
    <property type="entry name" value="TPR-like_helical_dom_sf"/>
</dbReference>
<dbReference type="PROSITE" id="PS50011">
    <property type="entry name" value="PROTEIN_KINASE_DOM"/>
    <property type="match status" value="1"/>
</dbReference>
<dbReference type="PANTHER" id="PTHR43289">
    <property type="entry name" value="MITOGEN-ACTIVATED PROTEIN KINASE KINASE KINASE 20-RELATED"/>
    <property type="match status" value="1"/>
</dbReference>
<dbReference type="SMART" id="SM00028">
    <property type="entry name" value="TPR"/>
    <property type="match status" value="6"/>
</dbReference>
<reference evidence="7 8" key="1">
    <citation type="submission" date="2019-02" db="EMBL/GenBank/DDBJ databases">
        <title>Deep-cultivation of Planctomycetes and their phenomic and genomic characterization uncovers novel biology.</title>
        <authorList>
            <person name="Wiegand S."/>
            <person name="Jogler M."/>
            <person name="Boedeker C."/>
            <person name="Pinto D."/>
            <person name="Vollmers J."/>
            <person name="Rivas-Marin E."/>
            <person name="Kohn T."/>
            <person name="Peeters S.H."/>
            <person name="Heuer A."/>
            <person name="Rast P."/>
            <person name="Oberbeckmann S."/>
            <person name="Bunk B."/>
            <person name="Jeske O."/>
            <person name="Meyerdierks A."/>
            <person name="Storesund J.E."/>
            <person name="Kallscheuer N."/>
            <person name="Luecker S."/>
            <person name="Lage O.M."/>
            <person name="Pohl T."/>
            <person name="Merkel B.J."/>
            <person name="Hornburger P."/>
            <person name="Mueller R.-W."/>
            <person name="Bruemmer F."/>
            <person name="Labrenz M."/>
            <person name="Spormann A.M."/>
            <person name="Op Den Camp H."/>
            <person name="Overmann J."/>
            <person name="Amann R."/>
            <person name="Jetten M.S.M."/>
            <person name="Mascher T."/>
            <person name="Medema M.H."/>
            <person name="Devos D.P."/>
            <person name="Kaster A.-K."/>
            <person name="Ovreas L."/>
            <person name="Rohde M."/>
            <person name="Galperin M.Y."/>
            <person name="Jogler C."/>
        </authorList>
    </citation>
    <scope>NUCLEOTIDE SEQUENCE [LARGE SCALE GENOMIC DNA]</scope>
    <source>
        <strain evidence="7 8">Q31b</strain>
    </source>
</reference>
<dbReference type="Proteomes" id="UP000315471">
    <property type="component" value="Unassembled WGS sequence"/>
</dbReference>
<evidence type="ECO:0000313" key="8">
    <source>
        <dbReference type="Proteomes" id="UP000315471"/>
    </source>
</evidence>
<dbReference type="InterPro" id="IPR000719">
    <property type="entry name" value="Prot_kinase_dom"/>
</dbReference>
<dbReference type="SMART" id="SM00220">
    <property type="entry name" value="S_TKc"/>
    <property type="match status" value="1"/>
</dbReference>
<feature type="domain" description="Protein kinase" evidence="6">
    <location>
        <begin position="114"/>
        <end position="398"/>
    </location>
</feature>
<evidence type="ECO:0000259" key="6">
    <source>
        <dbReference type="PROSITE" id="PS50011"/>
    </source>
</evidence>
<protein>
    <submittedName>
        <fullName evidence="7">Serine/threonine-protein kinase PrkC</fullName>
        <ecNumber evidence="7">2.7.11.1</ecNumber>
    </submittedName>
</protein>